<accession>A0ABY7EJZ2</accession>
<dbReference type="InterPro" id="IPR001938">
    <property type="entry name" value="Thaumatin"/>
</dbReference>
<dbReference type="PANTHER" id="PTHR31048">
    <property type="entry name" value="OS03G0233200 PROTEIN"/>
    <property type="match status" value="1"/>
</dbReference>
<dbReference type="InterPro" id="IPR037176">
    <property type="entry name" value="Osmotin/thaumatin-like_sf"/>
</dbReference>
<dbReference type="SMART" id="SM00205">
    <property type="entry name" value="THN"/>
    <property type="match status" value="1"/>
</dbReference>
<dbReference type="EMBL" id="CP111018">
    <property type="protein sequence ID" value="WAR10318.1"/>
    <property type="molecule type" value="Genomic_DNA"/>
</dbReference>
<evidence type="ECO:0000313" key="3">
    <source>
        <dbReference type="EMBL" id="WAR10318.1"/>
    </source>
</evidence>
<evidence type="ECO:0000256" key="1">
    <source>
        <dbReference type="SAM" id="MobiDB-lite"/>
    </source>
</evidence>
<gene>
    <name evidence="3" type="ORF">MAR_035394</name>
</gene>
<feature type="chain" id="PRO_5045622721" evidence="2">
    <location>
        <begin position="16"/>
        <end position="204"/>
    </location>
</feature>
<dbReference type="Gene3D" id="2.60.110.10">
    <property type="entry name" value="Thaumatin"/>
    <property type="match status" value="1"/>
</dbReference>
<feature type="compositionally biased region" description="Basic and acidic residues" evidence="1">
    <location>
        <begin position="190"/>
        <end position="204"/>
    </location>
</feature>
<dbReference type="SUPFAM" id="SSF49870">
    <property type="entry name" value="Osmotin, thaumatin-like protein"/>
    <property type="match status" value="1"/>
</dbReference>
<dbReference type="Proteomes" id="UP001164746">
    <property type="component" value="Chromosome 7"/>
</dbReference>
<feature type="signal peptide" evidence="2">
    <location>
        <begin position="1"/>
        <end position="15"/>
    </location>
</feature>
<dbReference type="Pfam" id="PF00314">
    <property type="entry name" value="Thaumatin"/>
    <property type="match status" value="1"/>
</dbReference>
<dbReference type="PRINTS" id="PR00347">
    <property type="entry name" value="THAUMATIN"/>
</dbReference>
<proteinExistence type="predicted"/>
<reference evidence="3" key="1">
    <citation type="submission" date="2022-11" db="EMBL/GenBank/DDBJ databases">
        <title>Centuries of genome instability and evolution in soft-shell clam transmissible cancer (bioRxiv).</title>
        <authorList>
            <person name="Hart S.F.M."/>
            <person name="Yonemitsu M.A."/>
            <person name="Giersch R.M."/>
            <person name="Beal B.F."/>
            <person name="Arriagada G."/>
            <person name="Davis B.W."/>
            <person name="Ostrander E.A."/>
            <person name="Goff S.P."/>
            <person name="Metzger M.J."/>
        </authorList>
    </citation>
    <scope>NUCLEOTIDE SEQUENCE</scope>
    <source>
        <strain evidence="3">MELC-2E11</strain>
        <tissue evidence="3">Siphon/mantle</tissue>
    </source>
</reference>
<evidence type="ECO:0000256" key="2">
    <source>
        <dbReference type="SAM" id="SignalP"/>
    </source>
</evidence>
<name>A0ABY7EJZ2_MYAAR</name>
<dbReference type="PROSITE" id="PS51367">
    <property type="entry name" value="THAUMATIN_2"/>
    <property type="match status" value="1"/>
</dbReference>
<organism evidence="3 4">
    <name type="scientific">Mya arenaria</name>
    <name type="common">Soft-shell clam</name>
    <dbReference type="NCBI Taxonomy" id="6604"/>
    <lineage>
        <taxon>Eukaryota</taxon>
        <taxon>Metazoa</taxon>
        <taxon>Spiralia</taxon>
        <taxon>Lophotrochozoa</taxon>
        <taxon>Mollusca</taxon>
        <taxon>Bivalvia</taxon>
        <taxon>Autobranchia</taxon>
        <taxon>Heteroconchia</taxon>
        <taxon>Euheterodonta</taxon>
        <taxon>Imparidentia</taxon>
        <taxon>Neoheterodontei</taxon>
        <taxon>Myida</taxon>
        <taxon>Myoidea</taxon>
        <taxon>Myidae</taxon>
        <taxon>Mya</taxon>
    </lineage>
</organism>
<keyword evidence="2" id="KW-0732">Signal</keyword>
<feature type="region of interest" description="Disordered" evidence="1">
    <location>
        <begin position="180"/>
        <end position="204"/>
    </location>
</feature>
<protein>
    <submittedName>
        <fullName evidence="3">PR5K-like protein</fullName>
    </submittedName>
</protein>
<sequence length="204" mass="21335">MFTLVLFTLVAGTLANHQLHVHNRCGYEVWVGILGNPLPDGAAGASHTTTVTNHWSGRFWGRTHCSGNHCQTGNCGHGPQCSGAGGAPPATLAEITFDAGGSNNQDFYDISLVDGYNLPMSMQPINGYSGSPTSRYCARAGCNSDLNHSCPPESDGGGEVSLVIETDGGREGRGQVSLVVETDGGMEGRGQAEGRRDTDRAALK</sequence>
<evidence type="ECO:0000313" key="4">
    <source>
        <dbReference type="Proteomes" id="UP001164746"/>
    </source>
</evidence>
<keyword evidence="4" id="KW-1185">Reference proteome</keyword>